<evidence type="ECO:0000313" key="1">
    <source>
        <dbReference type="EMBL" id="OQU78180.1"/>
    </source>
</evidence>
<dbReference type="EMBL" id="CM000768">
    <property type="protein sequence ID" value="OQU78180.1"/>
    <property type="molecule type" value="Genomic_DNA"/>
</dbReference>
<organism evidence="1 2">
    <name type="scientific">Sorghum bicolor</name>
    <name type="common">Sorghum</name>
    <name type="synonym">Sorghum vulgare</name>
    <dbReference type="NCBI Taxonomy" id="4558"/>
    <lineage>
        <taxon>Eukaryota</taxon>
        <taxon>Viridiplantae</taxon>
        <taxon>Streptophyta</taxon>
        <taxon>Embryophyta</taxon>
        <taxon>Tracheophyta</taxon>
        <taxon>Spermatophyta</taxon>
        <taxon>Magnoliopsida</taxon>
        <taxon>Liliopsida</taxon>
        <taxon>Poales</taxon>
        <taxon>Poaceae</taxon>
        <taxon>PACMAD clade</taxon>
        <taxon>Panicoideae</taxon>
        <taxon>Andropogonodae</taxon>
        <taxon>Andropogoneae</taxon>
        <taxon>Sorghinae</taxon>
        <taxon>Sorghum</taxon>
    </lineage>
</organism>
<name>A0A1Z5R372_SORBI</name>
<proteinExistence type="predicted"/>
<dbReference type="Proteomes" id="UP000000768">
    <property type="component" value="Chromosome 9"/>
</dbReference>
<dbReference type="ExpressionAtlas" id="A0A1Z5R372">
    <property type="expression patterns" value="baseline and differential"/>
</dbReference>
<sequence length="110" mass="12410">MQVRRRPRWPLADRLTTVAPESQLASQPADRCVHVPFFSIGHASPAHLLSAKRYQSSSPRTGWCSSWRLWIPRFLEAAAKLGGKLAHVSAMFGSIYHHYCCEGLMLFQTS</sequence>
<dbReference type="AlphaFoldDB" id="A0A1Z5R372"/>
<evidence type="ECO:0000313" key="2">
    <source>
        <dbReference type="Proteomes" id="UP000000768"/>
    </source>
</evidence>
<reference evidence="2" key="2">
    <citation type="journal article" date="2018" name="Plant J.">
        <title>The Sorghum bicolor reference genome: improved assembly, gene annotations, a transcriptome atlas, and signatures of genome organization.</title>
        <authorList>
            <person name="McCormick R.F."/>
            <person name="Truong S.K."/>
            <person name="Sreedasyam A."/>
            <person name="Jenkins J."/>
            <person name="Shu S."/>
            <person name="Sims D."/>
            <person name="Kennedy M."/>
            <person name="Amirebrahimi M."/>
            <person name="Weers B.D."/>
            <person name="McKinley B."/>
            <person name="Mattison A."/>
            <person name="Morishige D.T."/>
            <person name="Grimwood J."/>
            <person name="Schmutz J."/>
            <person name="Mullet J.E."/>
        </authorList>
    </citation>
    <scope>NUCLEOTIDE SEQUENCE [LARGE SCALE GENOMIC DNA]</scope>
    <source>
        <strain evidence="2">cv. BTx623</strain>
    </source>
</reference>
<dbReference type="Gramene" id="OQU78180">
    <property type="protein sequence ID" value="OQU78180"/>
    <property type="gene ID" value="SORBI_3009G172300"/>
</dbReference>
<keyword evidence="2" id="KW-1185">Reference proteome</keyword>
<dbReference type="InParanoid" id="A0A1Z5R372"/>
<gene>
    <name evidence="1" type="ORF">SORBI_3009G172300</name>
</gene>
<reference evidence="1 2" key="1">
    <citation type="journal article" date="2009" name="Nature">
        <title>The Sorghum bicolor genome and the diversification of grasses.</title>
        <authorList>
            <person name="Paterson A.H."/>
            <person name="Bowers J.E."/>
            <person name="Bruggmann R."/>
            <person name="Dubchak I."/>
            <person name="Grimwood J."/>
            <person name="Gundlach H."/>
            <person name="Haberer G."/>
            <person name="Hellsten U."/>
            <person name="Mitros T."/>
            <person name="Poliakov A."/>
            <person name="Schmutz J."/>
            <person name="Spannagl M."/>
            <person name="Tang H."/>
            <person name="Wang X."/>
            <person name="Wicker T."/>
            <person name="Bharti A.K."/>
            <person name="Chapman J."/>
            <person name="Feltus F.A."/>
            <person name="Gowik U."/>
            <person name="Grigoriev I.V."/>
            <person name="Lyons E."/>
            <person name="Maher C.A."/>
            <person name="Martis M."/>
            <person name="Narechania A."/>
            <person name="Otillar R.P."/>
            <person name="Penning B.W."/>
            <person name="Salamov A.A."/>
            <person name="Wang Y."/>
            <person name="Zhang L."/>
            <person name="Carpita N.C."/>
            <person name="Freeling M."/>
            <person name="Gingle A.R."/>
            <person name="Hash C.T."/>
            <person name="Keller B."/>
            <person name="Klein P."/>
            <person name="Kresovich S."/>
            <person name="McCann M.C."/>
            <person name="Ming R."/>
            <person name="Peterson D.G."/>
            <person name="Mehboob-ur-Rahman"/>
            <person name="Ware D."/>
            <person name="Westhoff P."/>
            <person name="Mayer K.F."/>
            <person name="Messing J."/>
            <person name="Rokhsar D.S."/>
        </authorList>
    </citation>
    <scope>NUCLEOTIDE SEQUENCE [LARGE SCALE GENOMIC DNA]</scope>
    <source>
        <strain evidence="2">cv. BTx623</strain>
    </source>
</reference>
<accession>A0A1Z5R372</accession>
<protein>
    <submittedName>
        <fullName evidence="1">Uncharacterized protein</fullName>
    </submittedName>
</protein>